<sequence>MMTMRSVFVVLSQPPVQPAEEKNEERDEDKDNDDDAYASTFAILNSFVTVDLTVVPVIGNSDELGLCLWMLPNDLNEPAKTNFEFMFADYDILIDFEYLNYVHVQTKT</sequence>
<evidence type="ECO:0000313" key="2">
    <source>
        <dbReference type="EMBL" id="KAF2578176.1"/>
    </source>
</evidence>
<gene>
    <name evidence="2" type="ORF">F2Q68_00001503</name>
</gene>
<comment type="caution">
    <text evidence="2">The sequence shown here is derived from an EMBL/GenBank/DDBJ whole genome shotgun (WGS) entry which is preliminary data.</text>
</comment>
<reference evidence="2" key="1">
    <citation type="submission" date="2019-12" db="EMBL/GenBank/DDBJ databases">
        <title>Genome sequencing and annotation of Brassica cretica.</title>
        <authorList>
            <person name="Studholme D.J."/>
            <person name="Sarris P.F."/>
        </authorList>
    </citation>
    <scope>NUCLEOTIDE SEQUENCE</scope>
    <source>
        <strain evidence="2">PFS-001/15</strain>
        <tissue evidence="2">Leaf</tissue>
    </source>
</reference>
<protein>
    <submittedName>
        <fullName evidence="2">Uncharacterized protein</fullName>
    </submittedName>
</protein>
<dbReference type="AlphaFoldDB" id="A0A8S9JA08"/>
<dbReference type="EMBL" id="QGKW02001660">
    <property type="protein sequence ID" value="KAF2578176.1"/>
    <property type="molecule type" value="Genomic_DNA"/>
</dbReference>
<organism evidence="2 3">
    <name type="scientific">Brassica cretica</name>
    <name type="common">Mustard</name>
    <dbReference type="NCBI Taxonomy" id="69181"/>
    <lineage>
        <taxon>Eukaryota</taxon>
        <taxon>Viridiplantae</taxon>
        <taxon>Streptophyta</taxon>
        <taxon>Embryophyta</taxon>
        <taxon>Tracheophyta</taxon>
        <taxon>Spermatophyta</taxon>
        <taxon>Magnoliopsida</taxon>
        <taxon>eudicotyledons</taxon>
        <taxon>Gunneridae</taxon>
        <taxon>Pentapetalae</taxon>
        <taxon>rosids</taxon>
        <taxon>malvids</taxon>
        <taxon>Brassicales</taxon>
        <taxon>Brassicaceae</taxon>
        <taxon>Brassiceae</taxon>
        <taxon>Brassica</taxon>
    </lineage>
</organism>
<evidence type="ECO:0000256" key="1">
    <source>
        <dbReference type="SAM" id="MobiDB-lite"/>
    </source>
</evidence>
<accession>A0A8S9JA08</accession>
<feature type="region of interest" description="Disordered" evidence="1">
    <location>
        <begin position="1"/>
        <end position="34"/>
    </location>
</feature>
<dbReference type="Proteomes" id="UP000712281">
    <property type="component" value="Unassembled WGS sequence"/>
</dbReference>
<proteinExistence type="predicted"/>
<evidence type="ECO:0000313" key="3">
    <source>
        <dbReference type="Proteomes" id="UP000712281"/>
    </source>
</evidence>
<name>A0A8S9JA08_BRACR</name>